<dbReference type="Gene3D" id="2.70.150.10">
    <property type="entry name" value="Calcium-transporting ATPase, cytoplasmic transduction domain A"/>
    <property type="match status" value="1"/>
</dbReference>
<dbReference type="InterPro" id="IPR004014">
    <property type="entry name" value="ATPase_P-typ_cation-transptr_N"/>
</dbReference>
<dbReference type="SUPFAM" id="SSF56784">
    <property type="entry name" value="HAD-like"/>
    <property type="match status" value="1"/>
</dbReference>
<keyword evidence="11" id="KW-1185">Reference proteome</keyword>
<dbReference type="Pfam" id="PF00690">
    <property type="entry name" value="Cation_ATPase_N"/>
    <property type="match status" value="1"/>
</dbReference>
<dbReference type="FunFam" id="3.40.1110.10:FF:000037">
    <property type="entry name" value="Calcium-transporting ATPase"/>
    <property type="match status" value="1"/>
</dbReference>
<feature type="domain" description="Cation-transporting P-type ATPase N-terminal" evidence="9">
    <location>
        <begin position="3"/>
        <end position="77"/>
    </location>
</feature>
<sequence>MEDAYARSIAEVLDFFGVDPMKGLSDSQVTLHSKTHGKNVLPEETRTPFWKLVLKQFDDLLVKILIAAAAVSLGLALINGETGLTAFLEPFVILLILAANAAVGVITETNAERALEELRAYQADNATVLRNGCFSILPATELVPGDIVEVSVGCKVPADMRMIEMLSNQLRADQAILTGESCSVEKELEVTIATNAVYQDKTNILFSGTVVVAGRARAVVVGVGANTAMGSIRDSMLHTDDEVTPLKKKLDEFGTFLAKVITGICILVWIVNIGHFHDPSHGGFLRGAIHYFKIAVALAVAAIPEGLPAVVTTCLALGTKRMARLNAIVRSLPSVETLGCTTVICSDKTGTLTTNMMSVSKICVVHSVHHGPTIAEYSVSGTSYAPEGIIFGSSGMQIQFPAQLPSLLHVAMCSAICNESILQYNPDKGSYEKIGESTEVALRVLAEKVGLPGFDSMPSALHMLSKHERASYCNHYWESQFKKVSVLEFSRDRKMMSVLCSQKQKEIMFSKGAPESIVSRCSNILCNDDGSTVPFSAAVRDELESRFRSFAGKETLRCLALAFKQMPIGQQTLSFEDEKDLTFIGLVGMLDPPREEVRNAMLSCMTAGIRVIVVTGDNKSTAESLCNKIGAFDHLEDFAGHSYTASEFEELPALQRTLALQRMTLFTRVEPSHKRMLVEALQHQNEV</sequence>
<dbReference type="GO" id="GO:0016020">
    <property type="term" value="C:membrane"/>
    <property type="evidence" value="ECO:0007669"/>
    <property type="project" value="UniProtKB-SubCell"/>
</dbReference>
<proteinExistence type="predicted"/>
<dbReference type="PANTHER" id="PTHR42861">
    <property type="entry name" value="CALCIUM-TRANSPORTING ATPASE"/>
    <property type="match status" value="1"/>
</dbReference>
<dbReference type="PRINTS" id="PR00119">
    <property type="entry name" value="CATATPASE"/>
</dbReference>
<keyword evidence="6 8" id="KW-1133">Transmembrane helix</keyword>
<evidence type="ECO:0000256" key="2">
    <source>
        <dbReference type="ARBA" id="ARBA00022692"/>
    </source>
</evidence>
<evidence type="ECO:0000259" key="9">
    <source>
        <dbReference type="SMART" id="SM00831"/>
    </source>
</evidence>
<dbReference type="SUPFAM" id="SSF81660">
    <property type="entry name" value="Metal cation-transporting ATPase, ATP-binding domain N"/>
    <property type="match status" value="1"/>
</dbReference>
<dbReference type="InterPro" id="IPR059000">
    <property type="entry name" value="ATPase_P-type_domA"/>
</dbReference>
<dbReference type="Pfam" id="PF13246">
    <property type="entry name" value="Cation_ATPase"/>
    <property type="match status" value="1"/>
</dbReference>
<comment type="caution">
    <text evidence="10">The sequence shown here is derived from an EMBL/GenBank/DDBJ whole genome shotgun (WGS) entry which is preliminary data.</text>
</comment>
<feature type="transmembrane region" description="Helical" evidence="8">
    <location>
        <begin position="256"/>
        <end position="274"/>
    </location>
</feature>
<dbReference type="FunFam" id="2.70.150.10:FF:000055">
    <property type="entry name" value="Calcium-transporting ATPase"/>
    <property type="match status" value="1"/>
</dbReference>
<dbReference type="Pfam" id="PF00122">
    <property type="entry name" value="E1-E2_ATPase"/>
    <property type="match status" value="1"/>
</dbReference>
<evidence type="ECO:0000256" key="4">
    <source>
        <dbReference type="ARBA" id="ARBA00022840"/>
    </source>
</evidence>
<dbReference type="PROSITE" id="PS00154">
    <property type="entry name" value="ATPASE_E1_E2"/>
    <property type="match status" value="1"/>
</dbReference>
<feature type="non-terminal residue" evidence="10">
    <location>
        <position position="1"/>
    </location>
</feature>
<feature type="transmembrane region" description="Helical" evidence="8">
    <location>
        <begin position="60"/>
        <end position="78"/>
    </location>
</feature>
<dbReference type="SMART" id="SM00831">
    <property type="entry name" value="Cation_ATPase_N"/>
    <property type="match status" value="1"/>
</dbReference>
<dbReference type="InterPro" id="IPR023299">
    <property type="entry name" value="ATPase_P-typ_cyto_dom_N"/>
</dbReference>
<gene>
    <name evidence="10" type="ORF">H0E87_004635</name>
</gene>
<dbReference type="Gene3D" id="1.20.1110.10">
    <property type="entry name" value="Calcium-transporting ATPase, transmembrane domain"/>
    <property type="match status" value="1"/>
</dbReference>
<dbReference type="EMBL" id="JACEGQ020000002">
    <property type="protein sequence ID" value="KAH8516358.1"/>
    <property type="molecule type" value="Genomic_DNA"/>
</dbReference>
<keyword evidence="3" id="KW-0547">Nucleotide-binding</keyword>
<dbReference type="NCBIfam" id="TIGR01494">
    <property type="entry name" value="ATPase_P-type"/>
    <property type="match status" value="1"/>
</dbReference>
<evidence type="ECO:0000256" key="5">
    <source>
        <dbReference type="ARBA" id="ARBA00022842"/>
    </source>
</evidence>
<evidence type="ECO:0000256" key="7">
    <source>
        <dbReference type="ARBA" id="ARBA00023136"/>
    </source>
</evidence>
<dbReference type="InterPro" id="IPR018303">
    <property type="entry name" value="ATPase_P-typ_P_site"/>
</dbReference>
<comment type="subcellular location">
    <subcellularLocation>
        <location evidence="1">Membrane</location>
        <topology evidence="1">Multi-pass membrane protein</topology>
    </subcellularLocation>
</comment>
<feature type="transmembrane region" description="Helical" evidence="8">
    <location>
        <begin position="294"/>
        <end position="317"/>
    </location>
</feature>
<protein>
    <recommendedName>
        <fullName evidence="9">Cation-transporting P-type ATPase N-terminal domain-containing protein</fullName>
    </recommendedName>
</protein>
<reference evidence="10" key="1">
    <citation type="journal article" date="2021" name="J. Hered.">
        <title>Genome Assembly of Salicaceae Populus deltoides (Eastern Cottonwood) I-69 Based on Nanopore Sequencing and Hi-C Technologies.</title>
        <authorList>
            <person name="Bai S."/>
            <person name="Wu H."/>
            <person name="Zhang J."/>
            <person name="Pan Z."/>
            <person name="Zhao W."/>
            <person name="Li Z."/>
            <person name="Tong C."/>
        </authorList>
    </citation>
    <scope>NUCLEOTIDE SEQUENCE</scope>
    <source>
        <tissue evidence="10">Leaf</tissue>
    </source>
</reference>
<dbReference type="AlphaFoldDB" id="A0A8T2ZG67"/>
<dbReference type="InterPro" id="IPR023298">
    <property type="entry name" value="ATPase_P-typ_TM_dom_sf"/>
</dbReference>
<dbReference type="Proteomes" id="UP000807159">
    <property type="component" value="Chromosome 2"/>
</dbReference>
<dbReference type="InterPro" id="IPR001757">
    <property type="entry name" value="P_typ_ATPase"/>
</dbReference>
<evidence type="ECO:0000256" key="8">
    <source>
        <dbReference type="SAM" id="Phobius"/>
    </source>
</evidence>
<evidence type="ECO:0000256" key="3">
    <source>
        <dbReference type="ARBA" id="ARBA00022741"/>
    </source>
</evidence>
<organism evidence="10 11">
    <name type="scientific">Populus deltoides</name>
    <name type="common">Eastern poplar</name>
    <name type="synonym">Eastern cottonwood</name>
    <dbReference type="NCBI Taxonomy" id="3696"/>
    <lineage>
        <taxon>Eukaryota</taxon>
        <taxon>Viridiplantae</taxon>
        <taxon>Streptophyta</taxon>
        <taxon>Embryophyta</taxon>
        <taxon>Tracheophyta</taxon>
        <taxon>Spermatophyta</taxon>
        <taxon>Magnoliopsida</taxon>
        <taxon>eudicotyledons</taxon>
        <taxon>Gunneridae</taxon>
        <taxon>Pentapetalae</taxon>
        <taxon>rosids</taxon>
        <taxon>fabids</taxon>
        <taxon>Malpighiales</taxon>
        <taxon>Salicaceae</taxon>
        <taxon>Saliceae</taxon>
        <taxon>Populus</taxon>
    </lineage>
</organism>
<evidence type="ECO:0000256" key="6">
    <source>
        <dbReference type="ARBA" id="ARBA00022989"/>
    </source>
</evidence>
<dbReference type="Gene3D" id="3.40.50.1000">
    <property type="entry name" value="HAD superfamily/HAD-like"/>
    <property type="match status" value="1"/>
</dbReference>
<dbReference type="InterPro" id="IPR008250">
    <property type="entry name" value="ATPase_P-typ_transduc_dom_A_sf"/>
</dbReference>
<dbReference type="FunFam" id="1.20.1110.10:FF:000027">
    <property type="entry name" value="Calcium-transporting ATPase, putative"/>
    <property type="match status" value="1"/>
</dbReference>
<evidence type="ECO:0000313" key="11">
    <source>
        <dbReference type="Proteomes" id="UP000807159"/>
    </source>
</evidence>
<keyword evidence="4" id="KW-0067">ATP-binding</keyword>
<name>A0A8T2ZG67_POPDE</name>
<dbReference type="SFLD" id="SFLDS00003">
    <property type="entry name" value="Haloacid_Dehalogenase"/>
    <property type="match status" value="1"/>
</dbReference>
<evidence type="ECO:0000313" key="10">
    <source>
        <dbReference type="EMBL" id="KAH8516358.1"/>
    </source>
</evidence>
<accession>A0A8T2ZG67</accession>
<dbReference type="GO" id="GO:0005524">
    <property type="term" value="F:ATP binding"/>
    <property type="evidence" value="ECO:0007669"/>
    <property type="project" value="UniProtKB-KW"/>
</dbReference>
<dbReference type="SUPFAM" id="SSF81665">
    <property type="entry name" value="Calcium ATPase, transmembrane domain M"/>
    <property type="match status" value="1"/>
</dbReference>
<evidence type="ECO:0000256" key="1">
    <source>
        <dbReference type="ARBA" id="ARBA00004141"/>
    </source>
</evidence>
<dbReference type="InterPro" id="IPR023214">
    <property type="entry name" value="HAD_sf"/>
</dbReference>
<dbReference type="GO" id="GO:0016887">
    <property type="term" value="F:ATP hydrolysis activity"/>
    <property type="evidence" value="ECO:0007669"/>
    <property type="project" value="InterPro"/>
</dbReference>
<keyword evidence="5" id="KW-0460">Magnesium</keyword>
<feature type="transmembrane region" description="Helical" evidence="8">
    <location>
        <begin position="84"/>
        <end position="106"/>
    </location>
</feature>
<keyword evidence="2 8" id="KW-0812">Transmembrane</keyword>
<dbReference type="Gene3D" id="3.40.1110.10">
    <property type="entry name" value="Calcium-transporting ATPase, cytoplasmic domain N"/>
    <property type="match status" value="1"/>
</dbReference>
<keyword evidence="7 8" id="KW-0472">Membrane</keyword>
<dbReference type="SUPFAM" id="SSF81653">
    <property type="entry name" value="Calcium ATPase, transduction domain A"/>
    <property type="match status" value="1"/>
</dbReference>
<dbReference type="InterPro" id="IPR036412">
    <property type="entry name" value="HAD-like_sf"/>
</dbReference>